<dbReference type="NCBIfam" id="TIGR02452">
    <property type="entry name" value="TIGR02452 family protein"/>
    <property type="match status" value="1"/>
</dbReference>
<feature type="domain" description="Microbial-type PARG catalytic" evidence="2">
    <location>
        <begin position="525"/>
        <end position="686"/>
    </location>
</feature>
<evidence type="ECO:0000313" key="4">
    <source>
        <dbReference type="EMBL" id="CAF3776419.1"/>
    </source>
</evidence>
<dbReference type="Proteomes" id="UP000677228">
    <property type="component" value="Unassembled WGS sequence"/>
</dbReference>
<proteinExistence type="predicted"/>
<dbReference type="EMBL" id="CAJNOK010006558">
    <property type="protein sequence ID" value="CAF1007384.1"/>
    <property type="molecule type" value="Genomic_DNA"/>
</dbReference>
<accession>A0A8S2DQM6</accession>
<dbReference type="InterPro" id="IPR012664">
    <property type="entry name" value="CHP02452"/>
</dbReference>
<dbReference type="InterPro" id="IPR019261">
    <property type="entry name" value="PARG_cat_microbial"/>
</dbReference>
<feature type="region of interest" description="Disordered" evidence="1">
    <location>
        <begin position="1"/>
        <end position="127"/>
    </location>
</feature>
<dbReference type="SUPFAM" id="SSF52949">
    <property type="entry name" value="Macro domain-like"/>
    <property type="match status" value="1"/>
</dbReference>
<evidence type="ECO:0000313" key="5">
    <source>
        <dbReference type="Proteomes" id="UP000677228"/>
    </source>
</evidence>
<name>A0A8S2DQM6_9BILA</name>
<organism evidence="3 5">
    <name type="scientific">Didymodactylos carnosus</name>
    <dbReference type="NCBI Taxonomy" id="1234261"/>
    <lineage>
        <taxon>Eukaryota</taxon>
        <taxon>Metazoa</taxon>
        <taxon>Spiralia</taxon>
        <taxon>Gnathifera</taxon>
        <taxon>Rotifera</taxon>
        <taxon>Eurotatoria</taxon>
        <taxon>Bdelloidea</taxon>
        <taxon>Philodinida</taxon>
        <taxon>Philodinidae</taxon>
        <taxon>Didymodactylos</taxon>
    </lineage>
</organism>
<dbReference type="AlphaFoldDB" id="A0A8S2DQM6"/>
<dbReference type="PANTHER" id="PTHR35596">
    <property type="entry name" value="DUF2263 DOMAIN-CONTAINING PROTEIN"/>
    <property type="match status" value="1"/>
</dbReference>
<dbReference type="Pfam" id="PF10021">
    <property type="entry name" value="PARG_cat_microb"/>
    <property type="match status" value="1"/>
</dbReference>
<evidence type="ECO:0000313" key="3">
    <source>
        <dbReference type="EMBL" id="CAF1007384.1"/>
    </source>
</evidence>
<dbReference type="EMBL" id="CAJOBA010006566">
    <property type="protein sequence ID" value="CAF3776419.1"/>
    <property type="molecule type" value="Genomic_DNA"/>
</dbReference>
<dbReference type="Gene3D" id="3.40.220.10">
    <property type="entry name" value="Leucine Aminopeptidase, subunit E, domain 1"/>
    <property type="match status" value="1"/>
</dbReference>
<reference evidence="3" key="1">
    <citation type="submission" date="2021-02" db="EMBL/GenBank/DDBJ databases">
        <authorList>
            <person name="Nowell W R."/>
        </authorList>
    </citation>
    <scope>NUCLEOTIDE SEQUENCE</scope>
</reference>
<feature type="compositionally biased region" description="Low complexity" evidence="1">
    <location>
        <begin position="109"/>
        <end position="123"/>
    </location>
</feature>
<gene>
    <name evidence="3" type="ORF">OVA965_LOCUS14866</name>
    <name evidence="4" type="ORF">TMI583_LOCUS14870</name>
</gene>
<evidence type="ECO:0000259" key="2">
    <source>
        <dbReference type="Pfam" id="PF10021"/>
    </source>
</evidence>
<evidence type="ECO:0000256" key="1">
    <source>
        <dbReference type="SAM" id="MobiDB-lite"/>
    </source>
</evidence>
<dbReference type="InterPro" id="IPR043472">
    <property type="entry name" value="Macro_dom-like"/>
</dbReference>
<feature type="compositionally biased region" description="Polar residues" evidence="1">
    <location>
        <begin position="83"/>
        <end position="102"/>
    </location>
</feature>
<comment type="caution">
    <text evidence="3">The sequence shown here is derived from an EMBL/GenBank/DDBJ whole genome shotgun (WGS) entry which is preliminary data.</text>
</comment>
<dbReference type="Proteomes" id="UP000682733">
    <property type="component" value="Unassembled WGS sequence"/>
</dbReference>
<sequence length="829" mass="94874">MKNYSQSPRYSPIPVRGHSDLYSVKNDRPDQIHSSRTIDQAQHQRKKLYKKSPSGSRSPSPPTDYHKSSCVPSSHNDDEYVYTTRQSLQTTIEPKQSIMSKAQTRENSKVSNTSSSSTFKPSNPGDPNVAYIPDLPLENDQNQELENMIRQCLKVKHKQEVIDIKCNTQLGVGIVRLKNKEEKDHLINVLRRIILDTKVDTIIKFSSDLELVSYVVIESTNSNDLPTPEDVAHRWVHLYKTHHPLACEQLSVQFPNIFRIVTNSLDELIKAMSVKEFAISGQLATVYFRADCCFFEELPRNASLDRLRQAINYQLSQKSISKASLYIQYNKETANAVVLTSNRARMWAAFDSINLDGKVIMKKSRLACRLLLRPVPKILSVSLIQNHKFFDNTVVNAIKKDDRLILELSDKNVYEKCVEQGALRVGEQVMHMEVYTFSSNPEDSEIDAENWYETEMCDHKPNIMPFITNPQHPIFRLKWSAPAFLEHFRRYTNVDRASVGSEYDRYGIDFNTKRHLLRMTVMLNTIGVVWKGSYSLAEREIKLKQNRLKTIVYDHRSKLQRGMTASLSSATKSPYSSTLIEVVNDDCLYVYQQLIAQKRRPVLLNMANADSPGGGYRSGDGAQEETLFRRSDYFRSLDIGLDRGQPTDRFYCNSNCELEPLSERQRMYPMDTFGAIYTSGLTVFRQNEETGYAFMKEPLADLCSIAMAAYRDPKVDNNNCLTSKFSVGTRKKIENIFAIAHHHKHDCLILSAFGCGAFKNPPKHIAAIFKSVAEQYAGFFKSIYFAIIDDHNAGQQLNPQGNYRPFKQLLDGKEFKPIEHKMQDMMIGP</sequence>
<dbReference type="PANTHER" id="PTHR35596:SF1">
    <property type="entry name" value="MICROBIAL-TYPE PARG CATALYTIC DOMAIN-CONTAINING PROTEIN"/>
    <property type="match status" value="1"/>
</dbReference>
<protein>
    <recommendedName>
        <fullName evidence="2">Microbial-type PARG catalytic domain-containing protein</fullName>
    </recommendedName>
</protein>